<organism evidence="2 3">
    <name type="scientific">Heterodera trifolii</name>
    <dbReference type="NCBI Taxonomy" id="157864"/>
    <lineage>
        <taxon>Eukaryota</taxon>
        <taxon>Metazoa</taxon>
        <taxon>Ecdysozoa</taxon>
        <taxon>Nematoda</taxon>
        <taxon>Chromadorea</taxon>
        <taxon>Rhabditida</taxon>
        <taxon>Tylenchina</taxon>
        <taxon>Tylenchomorpha</taxon>
        <taxon>Tylenchoidea</taxon>
        <taxon>Heteroderidae</taxon>
        <taxon>Heteroderinae</taxon>
        <taxon>Heterodera</taxon>
    </lineage>
</organism>
<accession>A0ABD2KFL9</accession>
<evidence type="ECO:0000313" key="2">
    <source>
        <dbReference type="EMBL" id="KAL3101737.1"/>
    </source>
</evidence>
<feature type="chain" id="PRO_5044772925" evidence="1">
    <location>
        <begin position="20"/>
        <end position="115"/>
    </location>
</feature>
<dbReference type="AlphaFoldDB" id="A0ABD2KFL9"/>
<gene>
    <name evidence="2" type="ORF">niasHT_022939</name>
</gene>
<evidence type="ECO:0000256" key="1">
    <source>
        <dbReference type="SAM" id="SignalP"/>
    </source>
</evidence>
<keyword evidence="1" id="KW-0732">Signal</keyword>
<dbReference type="Proteomes" id="UP001620626">
    <property type="component" value="Unassembled WGS sequence"/>
</dbReference>
<feature type="signal peptide" evidence="1">
    <location>
        <begin position="1"/>
        <end position="19"/>
    </location>
</feature>
<proteinExistence type="predicted"/>
<reference evidence="2 3" key="1">
    <citation type="submission" date="2024-10" db="EMBL/GenBank/DDBJ databases">
        <authorList>
            <person name="Kim D."/>
        </authorList>
    </citation>
    <scope>NUCLEOTIDE SEQUENCE [LARGE SCALE GENOMIC DNA]</scope>
    <source>
        <strain evidence="2">BH-2024</strain>
    </source>
</reference>
<keyword evidence="3" id="KW-1185">Reference proteome</keyword>
<sequence>MNSFFGFLLIALFYGQFYAAKHGFFDDFFDSDEDFDELFKSKLYRAIGQRHKKQEQKKQHKHDNVRVESRSLDQLYAAALAEGGKLVVYAGGDAPGQQVSRLIGNRNFQRWKTEN</sequence>
<evidence type="ECO:0000313" key="3">
    <source>
        <dbReference type="Proteomes" id="UP001620626"/>
    </source>
</evidence>
<comment type="caution">
    <text evidence="2">The sequence shown here is derived from an EMBL/GenBank/DDBJ whole genome shotgun (WGS) entry which is preliminary data.</text>
</comment>
<protein>
    <submittedName>
        <fullName evidence="2">Uncharacterized protein</fullName>
    </submittedName>
</protein>
<name>A0ABD2KFL9_9BILA</name>
<dbReference type="EMBL" id="JBICBT010000765">
    <property type="protein sequence ID" value="KAL3101737.1"/>
    <property type="molecule type" value="Genomic_DNA"/>
</dbReference>